<proteinExistence type="inferred from homology"/>
<dbReference type="EMBL" id="CP029701">
    <property type="protein sequence ID" value="QHV62186.1"/>
    <property type="molecule type" value="Genomic_DNA"/>
</dbReference>
<dbReference type="AlphaFoldDB" id="A0AAE6VZX7"/>
<comment type="cofactor">
    <cofactor evidence="7">
        <name>Mg(2+)</name>
        <dbReference type="ChEBI" id="CHEBI:18420"/>
    </cofactor>
    <text evidence="7">Binds 1 Mg(2+) ion per subunit.</text>
</comment>
<keyword evidence="7" id="KW-0460">Magnesium</keyword>
<sequence length="184" mass="20868">MKGAAPTSLPNIILIGLMGCGKTTIGKELHRETSLRFTDTDQMIEHQTGMSIPQIFKAHGESHFRDLETGILRQLHGAARQSRIISTGGGITIRPENRDLLKKLGFVVWLHTDVNTLYQRISRCTNRPLLQQPNPKAVLGRLMKERHDFYRETAHLTIDTANLHIHEIAFGILESARVFQSRRQ</sequence>
<dbReference type="PRINTS" id="PR01100">
    <property type="entry name" value="SHIKIMTKNASE"/>
</dbReference>
<dbReference type="GO" id="GO:0004765">
    <property type="term" value="F:shikimate kinase activity"/>
    <property type="evidence" value="ECO:0007669"/>
    <property type="project" value="UniProtKB-UniRule"/>
</dbReference>
<comment type="subunit">
    <text evidence="7">Monomer.</text>
</comment>
<dbReference type="PANTHER" id="PTHR21087">
    <property type="entry name" value="SHIKIMATE KINASE"/>
    <property type="match status" value="1"/>
</dbReference>
<comment type="pathway">
    <text evidence="7">Metabolic intermediate biosynthesis; chorismate biosynthesis; chorismate from D-erythrose 4-phosphate and phosphoenolpyruvate: step 5/7.</text>
</comment>
<dbReference type="CDD" id="cd00464">
    <property type="entry name" value="SK"/>
    <property type="match status" value="1"/>
</dbReference>
<feature type="binding site" evidence="7">
    <location>
        <position position="23"/>
    </location>
    <ligand>
        <name>Mg(2+)</name>
        <dbReference type="ChEBI" id="CHEBI:18420"/>
    </ligand>
</feature>
<reference evidence="8" key="1">
    <citation type="submission" date="2018-05" db="EMBL/GenBank/DDBJ databases">
        <title>Complete genome sequnece of Akkermansia muciniphila EB-AMDK-40.</title>
        <authorList>
            <person name="Nam Y.-D."/>
            <person name="Chung W.-H."/>
            <person name="Park Y.S."/>
            <person name="Kang J."/>
        </authorList>
    </citation>
    <scope>NUCLEOTIDE SEQUENCE</scope>
    <source>
        <strain evidence="8">EB-AMDK-40</strain>
    </source>
</reference>
<feature type="binding site" evidence="7">
    <location>
        <position position="41"/>
    </location>
    <ligand>
        <name>substrate</name>
    </ligand>
</feature>
<evidence type="ECO:0000256" key="2">
    <source>
        <dbReference type="ARBA" id="ARBA00022679"/>
    </source>
</evidence>
<evidence type="ECO:0000256" key="3">
    <source>
        <dbReference type="ARBA" id="ARBA00022741"/>
    </source>
</evidence>
<evidence type="ECO:0000256" key="5">
    <source>
        <dbReference type="ARBA" id="ARBA00022840"/>
    </source>
</evidence>
<evidence type="ECO:0000256" key="4">
    <source>
        <dbReference type="ARBA" id="ARBA00022777"/>
    </source>
</evidence>
<evidence type="ECO:0000313" key="8">
    <source>
        <dbReference type="EMBL" id="QHV62186.1"/>
    </source>
</evidence>
<keyword evidence="6 7" id="KW-0057">Aromatic amino acid biosynthesis</keyword>
<evidence type="ECO:0000256" key="7">
    <source>
        <dbReference type="HAMAP-Rule" id="MF_00109"/>
    </source>
</evidence>
<dbReference type="HAMAP" id="MF_00109">
    <property type="entry name" value="Shikimate_kinase"/>
    <property type="match status" value="1"/>
</dbReference>
<dbReference type="GO" id="GO:0009423">
    <property type="term" value="P:chorismate biosynthetic process"/>
    <property type="evidence" value="ECO:0007669"/>
    <property type="project" value="UniProtKB-UniRule"/>
</dbReference>
<evidence type="ECO:0000256" key="6">
    <source>
        <dbReference type="ARBA" id="ARBA00023141"/>
    </source>
</evidence>
<name>A0AAE6VZX7_9BACT</name>
<accession>A0AAE6VZX7</accession>
<evidence type="ECO:0000313" key="9">
    <source>
        <dbReference type="Proteomes" id="UP000642553"/>
    </source>
</evidence>
<comment type="similarity">
    <text evidence="7">Belongs to the shikimate kinase family.</text>
</comment>
<dbReference type="InterPro" id="IPR031322">
    <property type="entry name" value="Shikimate/glucono_kinase"/>
</dbReference>
<keyword evidence="3 7" id="KW-0547">Nucleotide-binding</keyword>
<feature type="binding site" evidence="7">
    <location>
        <begin position="19"/>
        <end position="24"/>
    </location>
    <ligand>
        <name>ATP</name>
        <dbReference type="ChEBI" id="CHEBI:30616"/>
    </ligand>
</feature>
<comment type="caution">
    <text evidence="7">Lacks conserved residue(s) required for the propagation of feature annotation.</text>
</comment>
<keyword evidence="7" id="KW-0963">Cytoplasm</keyword>
<dbReference type="Proteomes" id="UP000642553">
    <property type="component" value="Chromosome"/>
</dbReference>
<keyword evidence="1 7" id="KW-0028">Amino-acid biosynthesis</keyword>
<comment type="function">
    <text evidence="7">Catalyzes the specific phosphorylation of the 3-hydroxyl group of shikimic acid using ATP as a cosubstrate.</text>
</comment>
<feature type="binding site" evidence="7">
    <location>
        <position position="89"/>
    </location>
    <ligand>
        <name>substrate</name>
    </ligand>
</feature>
<protein>
    <recommendedName>
        <fullName evidence="7">Shikimate kinase</fullName>
        <shortName evidence="7">SK</shortName>
        <ecNumber evidence="7">2.7.1.71</ecNumber>
    </recommendedName>
</protein>
<keyword evidence="5 7" id="KW-0067">ATP-binding</keyword>
<dbReference type="InterPro" id="IPR000623">
    <property type="entry name" value="Shikimate_kinase/TSH1"/>
</dbReference>
<dbReference type="GO" id="GO:0009073">
    <property type="term" value="P:aromatic amino acid family biosynthetic process"/>
    <property type="evidence" value="ECO:0007669"/>
    <property type="project" value="UniProtKB-KW"/>
</dbReference>
<dbReference type="Pfam" id="PF01202">
    <property type="entry name" value="SKI"/>
    <property type="match status" value="1"/>
</dbReference>
<dbReference type="PROSITE" id="PS51257">
    <property type="entry name" value="PROKAR_LIPOPROTEIN"/>
    <property type="match status" value="1"/>
</dbReference>
<dbReference type="GO" id="GO:0008652">
    <property type="term" value="P:amino acid biosynthetic process"/>
    <property type="evidence" value="ECO:0007669"/>
    <property type="project" value="UniProtKB-KW"/>
</dbReference>
<dbReference type="InterPro" id="IPR027417">
    <property type="entry name" value="P-loop_NTPase"/>
</dbReference>
<comment type="subcellular location">
    <subcellularLocation>
        <location evidence="7">Cytoplasm</location>
    </subcellularLocation>
</comment>
<keyword evidence="2 7" id="KW-0808">Transferase</keyword>
<dbReference type="GO" id="GO:0000287">
    <property type="term" value="F:magnesium ion binding"/>
    <property type="evidence" value="ECO:0007669"/>
    <property type="project" value="UniProtKB-UniRule"/>
</dbReference>
<feature type="binding site" evidence="7">
    <location>
        <position position="127"/>
    </location>
    <ligand>
        <name>ATP</name>
        <dbReference type="ChEBI" id="CHEBI:30616"/>
    </ligand>
</feature>
<organism evidence="8 9">
    <name type="scientific">Akkermansia massiliensis</name>
    <dbReference type="NCBI Taxonomy" id="2927224"/>
    <lineage>
        <taxon>Bacteria</taxon>
        <taxon>Pseudomonadati</taxon>
        <taxon>Verrucomicrobiota</taxon>
        <taxon>Verrucomicrobiia</taxon>
        <taxon>Verrucomicrobiales</taxon>
        <taxon>Akkermansiaceae</taxon>
        <taxon>Akkermansia</taxon>
    </lineage>
</organism>
<dbReference type="EC" id="2.7.1.71" evidence="7"/>
<feature type="binding site" evidence="7">
    <location>
        <position position="65"/>
    </location>
    <ligand>
        <name>substrate</name>
    </ligand>
</feature>
<dbReference type="GO" id="GO:0005524">
    <property type="term" value="F:ATP binding"/>
    <property type="evidence" value="ECO:0007669"/>
    <property type="project" value="UniProtKB-UniRule"/>
</dbReference>
<dbReference type="Gene3D" id="3.40.50.300">
    <property type="entry name" value="P-loop containing nucleotide triphosphate hydrolases"/>
    <property type="match status" value="1"/>
</dbReference>
<dbReference type="GO" id="GO:0005829">
    <property type="term" value="C:cytosol"/>
    <property type="evidence" value="ECO:0007669"/>
    <property type="project" value="TreeGrafter"/>
</dbReference>
<dbReference type="PANTHER" id="PTHR21087:SF16">
    <property type="entry name" value="SHIKIMATE KINASE 1, CHLOROPLASTIC"/>
    <property type="match status" value="1"/>
</dbReference>
<comment type="catalytic activity">
    <reaction evidence="7">
        <text>shikimate + ATP = 3-phosphoshikimate + ADP + H(+)</text>
        <dbReference type="Rhea" id="RHEA:13121"/>
        <dbReference type="ChEBI" id="CHEBI:15378"/>
        <dbReference type="ChEBI" id="CHEBI:30616"/>
        <dbReference type="ChEBI" id="CHEBI:36208"/>
        <dbReference type="ChEBI" id="CHEBI:145989"/>
        <dbReference type="ChEBI" id="CHEBI:456216"/>
        <dbReference type="EC" id="2.7.1.71"/>
    </reaction>
</comment>
<evidence type="ECO:0000256" key="1">
    <source>
        <dbReference type="ARBA" id="ARBA00022605"/>
    </source>
</evidence>
<keyword evidence="4 7" id="KW-0418">Kinase</keyword>
<dbReference type="SUPFAM" id="SSF52540">
    <property type="entry name" value="P-loop containing nucleoside triphosphate hydrolases"/>
    <property type="match status" value="1"/>
</dbReference>
<keyword evidence="7" id="KW-0479">Metal-binding</keyword>
<gene>
    <name evidence="7" type="primary">aroK</name>
    <name evidence="8" type="ORF">DMI76_01845</name>
</gene>
<feature type="binding site" evidence="7">
    <location>
        <position position="146"/>
    </location>
    <ligand>
        <name>substrate</name>
    </ligand>
</feature>